<comment type="subcellular location">
    <subcellularLocation>
        <location evidence="1">Cell membrane</location>
        <topology evidence="1">Multi-pass membrane protein</topology>
    </subcellularLocation>
</comment>
<dbReference type="PRINTS" id="PR00171">
    <property type="entry name" value="SUGRTRNSPORT"/>
</dbReference>
<feature type="transmembrane region" description="Helical" evidence="9">
    <location>
        <begin position="427"/>
        <end position="448"/>
    </location>
</feature>
<keyword evidence="4 9" id="KW-0812">Transmembrane</keyword>
<dbReference type="Gene3D" id="1.20.1250.20">
    <property type="entry name" value="MFS general substrate transporter like domains"/>
    <property type="match status" value="1"/>
</dbReference>
<keyword evidence="5 9" id="KW-1133">Transmembrane helix</keyword>
<comment type="similarity">
    <text evidence="7">Belongs to the major facilitator superfamily. Sugar transporter (TC 2.A.1.1) family.</text>
</comment>
<proteinExistence type="inferred from homology"/>
<keyword evidence="6 9" id="KW-0472">Membrane</keyword>
<dbReference type="InterPro" id="IPR036259">
    <property type="entry name" value="MFS_trans_sf"/>
</dbReference>
<dbReference type="InterPro" id="IPR020846">
    <property type="entry name" value="MFS_dom"/>
</dbReference>
<feature type="transmembrane region" description="Helical" evidence="9">
    <location>
        <begin position="32"/>
        <end position="54"/>
    </location>
</feature>
<dbReference type="PROSITE" id="PS00217">
    <property type="entry name" value="SUGAR_TRANSPORT_2"/>
    <property type="match status" value="1"/>
</dbReference>
<dbReference type="CDD" id="cd17357">
    <property type="entry name" value="MFS_GLUT_Class1_2_like"/>
    <property type="match status" value="1"/>
</dbReference>
<feature type="transmembrane region" description="Helical" evidence="9">
    <location>
        <begin position="212"/>
        <end position="233"/>
    </location>
</feature>
<dbReference type="InterPro" id="IPR005828">
    <property type="entry name" value="MFS_sugar_transport-like"/>
</dbReference>
<organism evidence="11 12">
    <name type="scientific">Rhynocoris fuscipes</name>
    <dbReference type="NCBI Taxonomy" id="488301"/>
    <lineage>
        <taxon>Eukaryota</taxon>
        <taxon>Metazoa</taxon>
        <taxon>Ecdysozoa</taxon>
        <taxon>Arthropoda</taxon>
        <taxon>Hexapoda</taxon>
        <taxon>Insecta</taxon>
        <taxon>Pterygota</taxon>
        <taxon>Neoptera</taxon>
        <taxon>Paraneoptera</taxon>
        <taxon>Hemiptera</taxon>
        <taxon>Heteroptera</taxon>
        <taxon>Panheteroptera</taxon>
        <taxon>Cimicomorpha</taxon>
        <taxon>Reduviidae</taxon>
        <taxon>Harpactorinae</taxon>
        <taxon>Harpactorini</taxon>
        <taxon>Rhynocoris</taxon>
    </lineage>
</organism>
<evidence type="ECO:0000313" key="12">
    <source>
        <dbReference type="Proteomes" id="UP001461498"/>
    </source>
</evidence>
<feature type="transmembrane region" description="Helical" evidence="9">
    <location>
        <begin position="150"/>
        <end position="170"/>
    </location>
</feature>
<keyword evidence="2 7" id="KW-0813">Transport</keyword>
<keyword evidence="12" id="KW-1185">Reference proteome</keyword>
<dbReference type="GO" id="GO:1990539">
    <property type="term" value="P:fructose import across plasma membrane"/>
    <property type="evidence" value="ECO:0007669"/>
    <property type="project" value="UniProtKB-ARBA"/>
</dbReference>
<keyword evidence="3" id="KW-1003">Cell membrane</keyword>
<feature type="transmembrane region" description="Helical" evidence="9">
    <location>
        <begin position="182"/>
        <end position="206"/>
    </location>
</feature>
<evidence type="ECO:0000256" key="8">
    <source>
        <dbReference type="SAM" id="MobiDB-lite"/>
    </source>
</evidence>
<reference evidence="11 12" key="1">
    <citation type="submission" date="2022-12" db="EMBL/GenBank/DDBJ databases">
        <title>Chromosome-level genome assembly of true bugs.</title>
        <authorList>
            <person name="Ma L."/>
            <person name="Li H."/>
        </authorList>
    </citation>
    <scope>NUCLEOTIDE SEQUENCE [LARGE SCALE GENOMIC DNA]</scope>
    <source>
        <strain evidence="11">Lab_2022b</strain>
    </source>
</reference>
<evidence type="ECO:0000256" key="4">
    <source>
        <dbReference type="ARBA" id="ARBA00022692"/>
    </source>
</evidence>
<dbReference type="SUPFAM" id="SSF103473">
    <property type="entry name" value="MFS general substrate transporter"/>
    <property type="match status" value="1"/>
</dbReference>
<sequence length="503" mass="55005">MMETDKKYLCDNSPKSPCSSPMKPIQIQNTTGWTCILLLSGIATIFGSAIPVGFTIGVVNTPSHIIKQWCNESVISRYGVNLSDQHLDNLWSAIVSIFLIGGMIGSIFGAWVADKVGRKGSMIVGGAMALSSAVMFIICKPINSVEIMVLARFIAGLSGGLVTAVMPMYLTELAPINLRGATGTFCPLGLCAGVVIGQIMGFPFILGREDTWNYLLGFYAILILLSVMSLPWLPESPKYLYAVRGLRQKALRELSRLRELPCEYVCGELEEKEEVSADGWSVCKLLCSRPLRLNLSLVCALQAGQQFSGINAVFYYSVNIFKSAGLSEANAQYASLGAGAINFFVALLMIPIVNRFPRRFLAVGSCTMATACLVLLSFSITFMHSFTWMPYLSIVAVLSYVFWYGVGLGPIPYFIGAELFDLGPRPFAMALGSVSNWTANFLVGMTFLQLQYLIGPYSFLIFATITGLLAVFLKICLPETNVLVLAKEEIRKMSLTAEHIERN</sequence>
<dbReference type="NCBIfam" id="TIGR00879">
    <property type="entry name" value="SP"/>
    <property type="match status" value="1"/>
</dbReference>
<feature type="transmembrane region" description="Helical" evidence="9">
    <location>
        <begin position="454"/>
        <end position="477"/>
    </location>
</feature>
<evidence type="ECO:0000256" key="7">
    <source>
        <dbReference type="RuleBase" id="RU003346"/>
    </source>
</evidence>
<protein>
    <recommendedName>
        <fullName evidence="10">Major facilitator superfamily (MFS) profile domain-containing protein</fullName>
    </recommendedName>
</protein>
<feature type="region of interest" description="Disordered" evidence="8">
    <location>
        <begin position="1"/>
        <end position="21"/>
    </location>
</feature>
<feature type="transmembrane region" description="Helical" evidence="9">
    <location>
        <begin position="388"/>
        <end position="415"/>
    </location>
</feature>
<feature type="domain" description="Major facilitator superfamily (MFS) profile" evidence="10">
    <location>
        <begin position="41"/>
        <end position="481"/>
    </location>
</feature>
<dbReference type="InterPro" id="IPR003663">
    <property type="entry name" value="Sugar/inositol_transpt"/>
</dbReference>
<gene>
    <name evidence="11" type="ORF">O3M35_012692</name>
</gene>
<dbReference type="GO" id="GO:0005353">
    <property type="term" value="F:fructose transmembrane transporter activity"/>
    <property type="evidence" value="ECO:0007669"/>
    <property type="project" value="UniProtKB-ARBA"/>
</dbReference>
<dbReference type="InterPro" id="IPR005829">
    <property type="entry name" value="Sugar_transporter_CS"/>
</dbReference>
<evidence type="ECO:0000256" key="1">
    <source>
        <dbReference type="ARBA" id="ARBA00004651"/>
    </source>
</evidence>
<evidence type="ECO:0000256" key="5">
    <source>
        <dbReference type="ARBA" id="ARBA00022989"/>
    </source>
</evidence>
<feature type="transmembrane region" description="Helical" evidence="9">
    <location>
        <begin position="90"/>
        <end position="113"/>
    </location>
</feature>
<name>A0AAW1CYZ2_9HEMI</name>
<dbReference type="PANTHER" id="PTHR23503:SF127">
    <property type="entry name" value="FI08437P-RELATED"/>
    <property type="match status" value="1"/>
</dbReference>
<dbReference type="PROSITE" id="PS00216">
    <property type="entry name" value="SUGAR_TRANSPORT_1"/>
    <property type="match status" value="1"/>
</dbReference>
<dbReference type="EMBL" id="JAPXFL010000009">
    <property type="protein sequence ID" value="KAK9502098.1"/>
    <property type="molecule type" value="Genomic_DNA"/>
</dbReference>
<dbReference type="Proteomes" id="UP001461498">
    <property type="component" value="Unassembled WGS sequence"/>
</dbReference>
<evidence type="ECO:0000256" key="3">
    <source>
        <dbReference type="ARBA" id="ARBA00022475"/>
    </source>
</evidence>
<dbReference type="AlphaFoldDB" id="A0AAW1CYZ2"/>
<dbReference type="InterPro" id="IPR045263">
    <property type="entry name" value="GLUT"/>
</dbReference>
<dbReference type="FunFam" id="1.20.1250.20:FF:001511">
    <property type="entry name" value="Solute carrier family 2, facilitated glucose transporter member 5"/>
    <property type="match status" value="1"/>
</dbReference>
<comment type="caution">
    <text evidence="11">The sequence shown here is derived from an EMBL/GenBank/DDBJ whole genome shotgun (WGS) entry which is preliminary data.</text>
</comment>
<dbReference type="PANTHER" id="PTHR23503">
    <property type="entry name" value="SOLUTE CARRIER FAMILY 2"/>
    <property type="match status" value="1"/>
</dbReference>
<evidence type="ECO:0000256" key="2">
    <source>
        <dbReference type="ARBA" id="ARBA00022448"/>
    </source>
</evidence>
<evidence type="ECO:0000259" key="10">
    <source>
        <dbReference type="PROSITE" id="PS50850"/>
    </source>
</evidence>
<dbReference type="Pfam" id="PF00083">
    <property type="entry name" value="Sugar_tr"/>
    <property type="match status" value="1"/>
</dbReference>
<feature type="transmembrane region" description="Helical" evidence="9">
    <location>
        <begin position="360"/>
        <end position="382"/>
    </location>
</feature>
<dbReference type="PROSITE" id="PS50850">
    <property type="entry name" value="MFS"/>
    <property type="match status" value="1"/>
</dbReference>
<feature type="transmembrane region" description="Helical" evidence="9">
    <location>
        <begin position="333"/>
        <end position="353"/>
    </location>
</feature>
<evidence type="ECO:0000256" key="9">
    <source>
        <dbReference type="SAM" id="Phobius"/>
    </source>
</evidence>
<evidence type="ECO:0000256" key="6">
    <source>
        <dbReference type="ARBA" id="ARBA00023136"/>
    </source>
</evidence>
<dbReference type="GO" id="GO:0005886">
    <property type="term" value="C:plasma membrane"/>
    <property type="evidence" value="ECO:0007669"/>
    <property type="project" value="UniProtKB-SubCell"/>
</dbReference>
<accession>A0AAW1CYZ2</accession>
<evidence type="ECO:0000313" key="11">
    <source>
        <dbReference type="EMBL" id="KAK9502098.1"/>
    </source>
</evidence>